<dbReference type="EMBL" id="JH712364">
    <property type="protein sequence ID" value="EFO19131.1"/>
    <property type="molecule type" value="Genomic_DNA"/>
</dbReference>
<feature type="region of interest" description="Disordered" evidence="1">
    <location>
        <begin position="229"/>
        <end position="249"/>
    </location>
</feature>
<dbReference type="OMA" id="XTTNERT"/>
<accession>A0A1S0TSK8</accession>
<proteinExistence type="predicted"/>
<dbReference type="KEGG" id="loa:LOAG_09364"/>
<organism evidence="2">
    <name type="scientific">Loa loa</name>
    <name type="common">Eye worm</name>
    <name type="synonym">Filaria loa</name>
    <dbReference type="NCBI Taxonomy" id="7209"/>
    <lineage>
        <taxon>Eukaryota</taxon>
        <taxon>Metazoa</taxon>
        <taxon>Ecdysozoa</taxon>
        <taxon>Nematoda</taxon>
        <taxon>Chromadorea</taxon>
        <taxon>Rhabditida</taxon>
        <taxon>Spirurina</taxon>
        <taxon>Spiruromorpha</taxon>
        <taxon>Filarioidea</taxon>
        <taxon>Onchocercidae</taxon>
        <taxon>Loa</taxon>
    </lineage>
</organism>
<feature type="region of interest" description="Disordered" evidence="1">
    <location>
        <begin position="265"/>
        <end position="295"/>
    </location>
</feature>
<sequence>MSAPSLCGPVADSGVQNPLRSISLVSTNERVVEIASGSNSHIPPNGTVVPEKIGRMGFRPKVNRELDHPGMLSGIPQQPPQPPMTGMMRVQQRFGIPPFRDGVPIMDSGRGAPFVDERGMPFPNSRVVSLYDDGRLPFHEYEHPQGDEAIRIRHVWSTRPSITQRRNNGWGHFRVRCVSPRKIQCAGWKDTPPFVTYIGFHRMLQPGVFRDRKIQRAVVGTSASRVYGGEMRDRSRSPRGGSKPLVANSSCEIGATTTTIANVSATQASSNNDMEENVMSVDENSEPGTDKISQC</sequence>
<dbReference type="RefSeq" id="XP_003144940.1">
    <property type="nucleotide sequence ID" value="XM_003144892.1"/>
</dbReference>
<evidence type="ECO:0000313" key="2">
    <source>
        <dbReference type="EMBL" id="EFO19131.1"/>
    </source>
</evidence>
<protein>
    <submittedName>
        <fullName evidence="2">Uncharacterized protein</fullName>
    </submittedName>
</protein>
<evidence type="ECO:0000256" key="1">
    <source>
        <dbReference type="SAM" id="MobiDB-lite"/>
    </source>
</evidence>
<dbReference type="OrthoDB" id="5839668at2759"/>
<name>A0A1S0TSK8_LOALO</name>
<dbReference type="CTD" id="9946800"/>
<dbReference type="AlphaFoldDB" id="A0A1S0TSK8"/>
<dbReference type="GeneID" id="9946800"/>
<dbReference type="InParanoid" id="A0A1S0TSK8"/>
<reference evidence="2" key="1">
    <citation type="submission" date="2012-04" db="EMBL/GenBank/DDBJ databases">
        <title>The Genome Sequence of Loa loa.</title>
        <authorList>
            <consortium name="The Broad Institute Genome Sequencing Platform"/>
            <consortium name="Broad Institute Genome Sequencing Center for Infectious Disease"/>
            <person name="Nutman T.B."/>
            <person name="Fink D.L."/>
            <person name="Russ C."/>
            <person name="Young S."/>
            <person name="Zeng Q."/>
            <person name="Gargeya S."/>
            <person name="Alvarado L."/>
            <person name="Berlin A."/>
            <person name="Chapman S.B."/>
            <person name="Chen Z."/>
            <person name="Freedman E."/>
            <person name="Gellesch M."/>
            <person name="Goldberg J."/>
            <person name="Griggs A."/>
            <person name="Gujja S."/>
            <person name="Heilman E.R."/>
            <person name="Heiman D."/>
            <person name="Howarth C."/>
            <person name="Mehta T."/>
            <person name="Neiman D."/>
            <person name="Pearson M."/>
            <person name="Roberts A."/>
            <person name="Saif S."/>
            <person name="Shea T."/>
            <person name="Shenoy N."/>
            <person name="Sisk P."/>
            <person name="Stolte C."/>
            <person name="Sykes S."/>
            <person name="White J."/>
            <person name="Yandava C."/>
            <person name="Haas B."/>
            <person name="Henn M.R."/>
            <person name="Nusbaum C."/>
            <person name="Birren B."/>
        </authorList>
    </citation>
    <scope>NUCLEOTIDE SEQUENCE [LARGE SCALE GENOMIC DNA]</scope>
</reference>
<gene>
    <name evidence="2" type="ORF">LOAG_09364</name>
</gene>